<evidence type="ECO:0000256" key="1">
    <source>
        <dbReference type="PIRSR" id="PIRSR607822-1"/>
    </source>
</evidence>
<dbReference type="InterPro" id="IPR007822">
    <property type="entry name" value="LANC-like"/>
</dbReference>
<dbReference type="InterPro" id="IPR033889">
    <property type="entry name" value="LanC"/>
</dbReference>
<dbReference type="SUPFAM" id="SSF158745">
    <property type="entry name" value="LanC-like"/>
    <property type="match status" value="1"/>
</dbReference>
<name>A0A3A9ZCI2_9ACTN</name>
<evidence type="ECO:0000313" key="2">
    <source>
        <dbReference type="EMBL" id="RKN45968.1"/>
    </source>
</evidence>
<feature type="binding site" evidence="1">
    <location>
        <position position="334"/>
    </location>
    <ligand>
        <name>Zn(2+)</name>
        <dbReference type="ChEBI" id="CHEBI:29105"/>
    </ligand>
</feature>
<dbReference type="EMBL" id="RBAL01000002">
    <property type="protein sequence ID" value="RKN45968.1"/>
    <property type="molecule type" value="Genomic_DNA"/>
</dbReference>
<protein>
    <recommendedName>
        <fullName evidence="4">Lanthionine synthetase</fullName>
    </recommendedName>
</protein>
<dbReference type="GO" id="GO:0031179">
    <property type="term" value="P:peptide modification"/>
    <property type="evidence" value="ECO:0007669"/>
    <property type="project" value="InterPro"/>
</dbReference>
<dbReference type="Gene3D" id="1.50.10.20">
    <property type="match status" value="1"/>
</dbReference>
<comment type="caution">
    <text evidence="2">The sequence shown here is derived from an EMBL/GenBank/DDBJ whole genome shotgun (WGS) entry which is preliminary data.</text>
</comment>
<dbReference type="CDD" id="cd04793">
    <property type="entry name" value="LanC"/>
    <property type="match status" value="1"/>
</dbReference>
<evidence type="ECO:0008006" key="4">
    <source>
        <dbReference type="Google" id="ProtNLM"/>
    </source>
</evidence>
<dbReference type="AlphaFoldDB" id="A0A3A9ZCI2"/>
<organism evidence="2 3">
    <name type="scientific">Streptomyces hoynatensis</name>
    <dbReference type="NCBI Taxonomy" id="1141874"/>
    <lineage>
        <taxon>Bacteria</taxon>
        <taxon>Bacillati</taxon>
        <taxon>Actinomycetota</taxon>
        <taxon>Actinomycetes</taxon>
        <taxon>Kitasatosporales</taxon>
        <taxon>Streptomycetaceae</taxon>
        <taxon>Streptomyces</taxon>
    </lineage>
</organism>
<dbReference type="GO" id="GO:0046872">
    <property type="term" value="F:metal ion binding"/>
    <property type="evidence" value="ECO:0007669"/>
    <property type="project" value="UniProtKB-KW"/>
</dbReference>
<evidence type="ECO:0000313" key="3">
    <source>
        <dbReference type="Proteomes" id="UP000272474"/>
    </source>
</evidence>
<keyword evidence="3" id="KW-1185">Reference proteome</keyword>
<accession>A0A3A9ZCI2</accession>
<reference evidence="2 3" key="1">
    <citation type="journal article" date="2014" name="Int. J. Syst. Evol. Microbiol.">
        <title>Streptomyces hoynatensis sp. nov., isolated from deep marine sediment.</title>
        <authorList>
            <person name="Veyisoglu A."/>
            <person name="Sahin N."/>
        </authorList>
    </citation>
    <scope>NUCLEOTIDE SEQUENCE [LARGE SCALE GENOMIC DNA]</scope>
    <source>
        <strain evidence="2 3">KCTC 29097</strain>
    </source>
</reference>
<dbReference type="PRINTS" id="PR01955">
    <property type="entry name" value="LANCFRANKIA"/>
</dbReference>
<feature type="binding site" evidence="1">
    <location>
        <position position="335"/>
    </location>
    <ligand>
        <name>Zn(2+)</name>
        <dbReference type="ChEBI" id="CHEBI:29105"/>
    </ligand>
</feature>
<dbReference type="Proteomes" id="UP000272474">
    <property type="component" value="Unassembled WGS sequence"/>
</dbReference>
<dbReference type="OrthoDB" id="1882482at2"/>
<proteinExistence type="predicted"/>
<sequence>MAEEVLARCADPAATAADSRIPAASSSIGAEEPLWTPLSLACGHPGMAVVFSGCGRPREAHRYLAEALAALRGRPDELGGSFLGPGAAAFALLVAHRATGGYRGALERLDAHQRQVARVALPPLTDAPLASNGAFEAVRGLAGLGRYLLARVESCEEELRLVLGRLVALSRGAVDHPGGNRVPRWWSMAAPKRGQEAEMPDGHLNFGLSHGVAGPLALLSLAWREGVAVEGQREAIESLMALLRRWAHAEENDESGAVRWPHAVTLGQWAAGPARMRPHLRPSWCYGVPGMSRAVQLAALALGRPDWHELAHRSLLPLLTTPVAAWHCDDPGLCHGWGGLLHLFLRLGEHVADPRLPAVREELAARTLAQFDPAYRFGFRSTLTATPQGSDMPGFLQGAGGTALALRAYADGTTCGDWDMPLLLS</sequence>
<dbReference type="SMART" id="SM01260">
    <property type="entry name" value="LANC_like"/>
    <property type="match status" value="1"/>
</dbReference>
<dbReference type="Pfam" id="PF05147">
    <property type="entry name" value="LANC_like"/>
    <property type="match status" value="1"/>
</dbReference>
<keyword evidence="1" id="KW-0862">Zinc</keyword>
<dbReference type="PRINTS" id="PR01950">
    <property type="entry name" value="LANCSUPER"/>
</dbReference>
<gene>
    <name evidence="2" type="ORF">D7294_04395</name>
</gene>
<feature type="binding site" evidence="1">
    <location>
        <position position="285"/>
    </location>
    <ligand>
        <name>Zn(2+)</name>
        <dbReference type="ChEBI" id="CHEBI:29105"/>
    </ligand>
</feature>
<keyword evidence="1" id="KW-0479">Metal-binding</keyword>